<dbReference type="Gramene" id="Mp7g19520.1">
    <property type="protein sequence ID" value="Mp7g19520.1.cds1"/>
    <property type="gene ID" value="Mp7g19520"/>
</dbReference>
<dbReference type="Proteomes" id="UP000244005">
    <property type="component" value="Unassembled WGS sequence"/>
</dbReference>
<dbReference type="EMBL" id="KZ772739">
    <property type="protein sequence ID" value="PTQ35931.1"/>
    <property type="molecule type" value="Genomic_DNA"/>
</dbReference>
<dbReference type="AlphaFoldDB" id="A0A2R6WPY9"/>
<protein>
    <submittedName>
        <fullName evidence="1">Uncharacterized protein</fullName>
    </submittedName>
</protein>
<evidence type="ECO:0000313" key="1">
    <source>
        <dbReference type="EMBL" id="PTQ35931.1"/>
    </source>
</evidence>
<keyword evidence="2" id="KW-1185">Reference proteome</keyword>
<evidence type="ECO:0000313" key="2">
    <source>
        <dbReference type="Proteomes" id="UP000244005"/>
    </source>
</evidence>
<gene>
    <name evidence="1" type="ORF">MARPO_0067s0025</name>
</gene>
<sequence length="68" mass="8039">MHAAGPLCRPLGIYSRIEERFDINYYVTQFRTLRLDCLSTYLKFVRNEVKHPFATYLYPAQYPGYLTG</sequence>
<organism evidence="1 2">
    <name type="scientific">Marchantia polymorpha</name>
    <name type="common">Common liverwort</name>
    <name type="synonym">Marchantia aquatica</name>
    <dbReference type="NCBI Taxonomy" id="3197"/>
    <lineage>
        <taxon>Eukaryota</taxon>
        <taxon>Viridiplantae</taxon>
        <taxon>Streptophyta</taxon>
        <taxon>Embryophyta</taxon>
        <taxon>Marchantiophyta</taxon>
        <taxon>Marchantiopsida</taxon>
        <taxon>Marchantiidae</taxon>
        <taxon>Marchantiales</taxon>
        <taxon>Marchantiaceae</taxon>
        <taxon>Marchantia</taxon>
    </lineage>
</organism>
<reference evidence="2" key="1">
    <citation type="journal article" date="2017" name="Cell">
        <title>Insights into land plant evolution garnered from the Marchantia polymorpha genome.</title>
        <authorList>
            <person name="Bowman J.L."/>
            <person name="Kohchi T."/>
            <person name="Yamato K.T."/>
            <person name="Jenkins J."/>
            <person name="Shu S."/>
            <person name="Ishizaki K."/>
            <person name="Yamaoka S."/>
            <person name="Nishihama R."/>
            <person name="Nakamura Y."/>
            <person name="Berger F."/>
            <person name="Adam C."/>
            <person name="Aki S.S."/>
            <person name="Althoff F."/>
            <person name="Araki T."/>
            <person name="Arteaga-Vazquez M.A."/>
            <person name="Balasubrmanian S."/>
            <person name="Barry K."/>
            <person name="Bauer D."/>
            <person name="Boehm C.R."/>
            <person name="Briginshaw L."/>
            <person name="Caballero-Perez J."/>
            <person name="Catarino B."/>
            <person name="Chen F."/>
            <person name="Chiyoda S."/>
            <person name="Chovatia M."/>
            <person name="Davies K.M."/>
            <person name="Delmans M."/>
            <person name="Demura T."/>
            <person name="Dierschke T."/>
            <person name="Dolan L."/>
            <person name="Dorantes-Acosta A.E."/>
            <person name="Eklund D.M."/>
            <person name="Florent S.N."/>
            <person name="Flores-Sandoval E."/>
            <person name="Fujiyama A."/>
            <person name="Fukuzawa H."/>
            <person name="Galik B."/>
            <person name="Grimanelli D."/>
            <person name="Grimwood J."/>
            <person name="Grossniklaus U."/>
            <person name="Hamada T."/>
            <person name="Haseloff J."/>
            <person name="Hetherington A.J."/>
            <person name="Higo A."/>
            <person name="Hirakawa Y."/>
            <person name="Hundley H.N."/>
            <person name="Ikeda Y."/>
            <person name="Inoue K."/>
            <person name="Inoue S.I."/>
            <person name="Ishida S."/>
            <person name="Jia Q."/>
            <person name="Kakita M."/>
            <person name="Kanazawa T."/>
            <person name="Kawai Y."/>
            <person name="Kawashima T."/>
            <person name="Kennedy M."/>
            <person name="Kinose K."/>
            <person name="Kinoshita T."/>
            <person name="Kohara Y."/>
            <person name="Koide E."/>
            <person name="Komatsu K."/>
            <person name="Kopischke S."/>
            <person name="Kubo M."/>
            <person name="Kyozuka J."/>
            <person name="Lagercrantz U."/>
            <person name="Lin S.S."/>
            <person name="Lindquist E."/>
            <person name="Lipzen A.M."/>
            <person name="Lu C.W."/>
            <person name="De Luna E."/>
            <person name="Martienssen R.A."/>
            <person name="Minamino N."/>
            <person name="Mizutani M."/>
            <person name="Mizutani M."/>
            <person name="Mochizuki N."/>
            <person name="Monte I."/>
            <person name="Mosher R."/>
            <person name="Nagasaki H."/>
            <person name="Nakagami H."/>
            <person name="Naramoto S."/>
            <person name="Nishitani K."/>
            <person name="Ohtani M."/>
            <person name="Okamoto T."/>
            <person name="Okumura M."/>
            <person name="Phillips J."/>
            <person name="Pollak B."/>
            <person name="Reinders A."/>
            <person name="Rovekamp M."/>
            <person name="Sano R."/>
            <person name="Sawa S."/>
            <person name="Schmid M.W."/>
            <person name="Shirakawa M."/>
            <person name="Solano R."/>
            <person name="Spunde A."/>
            <person name="Suetsugu N."/>
            <person name="Sugano S."/>
            <person name="Sugiyama A."/>
            <person name="Sun R."/>
            <person name="Suzuki Y."/>
            <person name="Takenaka M."/>
            <person name="Takezawa D."/>
            <person name="Tomogane H."/>
            <person name="Tsuzuki M."/>
            <person name="Ueda T."/>
            <person name="Umeda M."/>
            <person name="Ward J.M."/>
            <person name="Watanabe Y."/>
            <person name="Yazaki K."/>
            <person name="Yokoyama R."/>
            <person name="Yoshitake Y."/>
            <person name="Yotsui I."/>
            <person name="Zachgo S."/>
            <person name="Schmutz J."/>
        </authorList>
    </citation>
    <scope>NUCLEOTIDE SEQUENCE [LARGE SCALE GENOMIC DNA]</scope>
    <source>
        <strain evidence="2">Tak-1</strain>
    </source>
</reference>
<accession>A0A2R6WPY9</accession>
<proteinExistence type="predicted"/>
<name>A0A2R6WPY9_MARPO</name>